<protein>
    <recommendedName>
        <fullName evidence="1">HNH nuclease domain-containing protein</fullName>
    </recommendedName>
</protein>
<name>A0ABM8UCJ2_9GAMM</name>
<proteinExistence type="predicted"/>
<sequence>MSSDVEIDRAVRIAAFEWLKLQKALHGEVLPRSVLEQGFDFQGVRVPIVGPKGIFKPGLLAGMPLSLTTIPGGPYDDDLRDGASVIHYRYRGTNTNHPDNVGVRRAMETRTPLIYCYRVMPGRYAVSFPVFVCGDNPGSLTFDIQLDDDLGLARYMAAKPEPAVADEAVLHRRYVTTTAKRRLHQVAFRERVLTAYETRCALCRLRHGALLDAAHIIPDGEPGGEPEVSNGLALCKIHHAAFDLNYLGITPAFRVEVRQALLDEIDGPMLQHGIKALHGEQMVLPKSRASRPSIQRLEARFERFLGATK</sequence>
<gene>
    <name evidence="2" type="ORF">LYB30171_00358</name>
</gene>
<accession>A0ABM8UCJ2</accession>
<dbReference type="Proteomes" id="UP000680116">
    <property type="component" value="Chromosome"/>
</dbReference>
<organism evidence="2 3">
    <name type="scientific">Novilysobacter luteus</name>
    <dbReference type="NCBI Taxonomy" id="2822368"/>
    <lineage>
        <taxon>Bacteria</taxon>
        <taxon>Pseudomonadati</taxon>
        <taxon>Pseudomonadota</taxon>
        <taxon>Gammaproteobacteria</taxon>
        <taxon>Lysobacterales</taxon>
        <taxon>Lysobacteraceae</taxon>
        <taxon>Novilysobacter</taxon>
    </lineage>
</organism>
<evidence type="ECO:0000313" key="2">
    <source>
        <dbReference type="EMBL" id="CAG4968822.1"/>
    </source>
</evidence>
<reference evidence="2 3" key="1">
    <citation type="submission" date="2021-04" db="EMBL/GenBank/DDBJ databases">
        <authorList>
            <person name="Rodrigo-Torres L."/>
            <person name="Arahal R. D."/>
            <person name="Lucena T."/>
        </authorList>
    </citation>
    <scope>NUCLEOTIDE SEQUENCE [LARGE SCALE GENOMIC DNA]</scope>
    <source>
        <strain evidence="2 3">CECT 30171</strain>
    </source>
</reference>
<keyword evidence="3" id="KW-1185">Reference proteome</keyword>
<feature type="domain" description="HNH nuclease" evidence="1">
    <location>
        <begin position="200"/>
        <end position="249"/>
    </location>
</feature>
<evidence type="ECO:0000259" key="1">
    <source>
        <dbReference type="Pfam" id="PF13391"/>
    </source>
</evidence>
<dbReference type="InterPro" id="IPR003615">
    <property type="entry name" value="HNH_nuc"/>
</dbReference>
<dbReference type="RefSeq" id="WP_215219376.1">
    <property type="nucleotide sequence ID" value="NZ_OU015430.1"/>
</dbReference>
<evidence type="ECO:0000313" key="3">
    <source>
        <dbReference type="Proteomes" id="UP000680116"/>
    </source>
</evidence>
<dbReference type="Pfam" id="PF13391">
    <property type="entry name" value="HNH_2"/>
    <property type="match status" value="1"/>
</dbReference>
<dbReference type="EMBL" id="OU015430">
    <property type="protein sequence ID" value="CAG4968822.1"/>
    <property type="molecule type" value="Genomic_DNA"/>
</dbReference>